<proteinExistence type="predicted"/>
<name>A0A9P4QFB1_9PEZI</name>
<keyword evidence="3" id="KW-1185">Reference proteome</keyword>
<feature type="region of interest" description="Disordered" evidence="1">
    <location>
        <begin position="213"/>
        <end position="239"/>
    </location>
</feature>
<gene>
    <name evidence="2" type="ORF">K431DRAFT_16213</name>
</gene>
<evidence type="ECO:0000256" key="1">
    <source>
        <dbReference type="SAM" id="MobiDB-lite"/>
    </source>
</evidence>
<evidence type="ECO:0000313" key="3">
    <source>
        <dbReference type="Proteomes" id="UP000799441"/>
    </source>
</evidence>
<protein>
    <submittedName>
        <fullName evidence="2">Uncharacterized protein</fullName>
    </submittedName>
</protein>
<accession>A0A9P4QFB1</accession>
<organism evidence="2 3">
    <name type="scientific">Polychaeton citri CBS 116435</name>
    <dbReference type="NCBI Taxonomy" id="1314669"/>
    <lineage>
        <taxon>Eukaryota</taxon>
        <taxon>Fungi</taxon>
        <taxon>Dikarya</taxon>
        <taxon>Ascomycota</taxon>
        <taxon>Pezizomycotina</taxon>
        <taxon>Dothideomycetes</taxon>
        <taxon>Dothideomycetidae</taxon>
        <taxon>Capnodiales</taxon>
        <taxon>Capnodiaceae</taxon>
        <taxon>Polychaeton</taxon>
    </lineage>
</organism>
<reference evidence="2" key="1">
    <citation type="journal article" date="2020" name="Stud. Mycol.">
        <title>101 Dothideomycetes genomes: a test case for predicting lifestyles and emergence of pathogens.</title>
        <authorList>
            <person name="Haridas S."/>
            <person name="Albert R."/>
            <person name="Binder M."/>
            <person name="Bloem J."/>
            <person name="Labutti K."/>
            <person name="Salamov A."/>
            <person name="Andreopoulos B."/>
            <person name="Baker S."/>
            <person name="Barry K."/>
            <person name="Bills G."/>
            <person name="Bluhm B."/>
            <person name="Cannon C."/>
            <person name="Castanera R."/>
            <person name="Culley D."/>
            <person name="Daum C."/>
            <person name="Ezra D."/>
            <person name="Gonzalez J."/>
            <person name="Henrissat B."/>
            <person name="Kuo A."/>
            <person name="Liang C."/>
            <person name="Lipzen A."/>
            <person name="Lutzoni F."/>
            <person name="Magnuson J."/>
            <person name="Mondo S."/>
            <person name="Nolan M."/>
            <person name="Ohm R."/>
            <person name="Pangilinan J."/>
            <person name="Park H.-J."/>
            <person name="Ramirez L."/>
            <person name="Alfaro M."/>
            <person name="Sun H."/>
            <person name="Tritt A."/>
            <person name="Yoshinaga Y."/>
            <person name="Zwiers L.-H."/>
            <person name="Turgeon B."/>
            <person name="Goodwin S."/>
            <person name="Spatafora J."/>
            <person name="Crous P."/>
            <person name="Grigoriev I."/>
        </authorList>
    </citation>
    <scope>NUCLEOTIDE SEQUENCE</scope>
    <source>
        <strain evidence="2">CBS 116435</strain>
    </source>
</reference>
<sequence>MWCGTLAMATVTTPLLRGRFFQWAKGDAPALLTAWNDLACERRAQWAVWMGARRVLLEVILVDVAYNVLKVSGRATFLHHFPGRAADCSTRAGGDNCRWGASHAGQWQAPERISRLRDLSIALWHDSWHGHKLSPLTLPSLPCSVSRGARSGDEPSPSLWKLRCQSMADCLSQYHRSRVAHLTPSRVAKCVRPSALSMCGLTYKVRTRTDLAPVTHDRPPELHAAGGKSSQRPHFRLRL</sequence>
<comment type="caution">
    <text evidence="2">The sequence shown here is derived from an EMBL/GenBank/DDBJ whole genome shotgun (WGS) entry which is preliminary data.</text>
</comment>
<evidence type="ECO:0000313" key="2">
    <source>
        <dbReference type="EMBL" id="KAF2723652.1"/>
    </source>
</evidence>
<dbReference type="AlphaFoldDB" id="A0A9P4QFB1"/>
<dbReference type="Proteomes" id="UP000799441">
    <property type="component" value="Unassembled WGS sequence"/>
</dbReference>
<dbReference type="EMBL" id="MU003775">
    <property type="protein sequence ID" value="KAF2723652.1"/>
    <property type="molecule type" value="Genomic_DNA"/>
</dbReference>